<protein>
    <recommendedName>
        <fullName evidence="4">LTXXQ motif family protein</fullName>
    </recommendedName>
</protein>
<dbReference type="Gene3D" id="1.20.120.1490">
    <property type="match status" value="1"/>
</dbReference>
<name>A0A1G7IMU9_9FLAO</name>
<proteinExistence type="predicted"/>
<dbReference type="Proteomes" id="UP000199109">
    <property type="component" value="Unassembled WGS sequence"/>
</dbReference>
<evidence type="ECO:0000313" key="2">
    <source>
        <dbReference type="EMBL" id="SDF13945.1"/>
    </source>
</evidence>
<feature type="compositionally biased region" description="Basic and acidic residues" evidence="1">
    <location>
        <begin position="36"/>
        <end position="68"/>
    </location>
</feature>
<gene>
    <name evidence="2" type="ORF">SAMN05421636_11314</name>
</gene>
<evidence type="ECO:0008006" key="4">
    <source>
        <dbReference type="Google" id="ProtNLM"/>
    </source>
</evidence>
<dbReference type="AlphaFoldDB" id="A0A1G7IMU9"/>
<evidence type="ECO:0000256" key="1">
    <source>
        <dbReference type="SAM" id="MobiDB-lite"/>
    </source>
</evidence>
<reference evidence="2 3" key="1">
    <citation type="submission" date="2016-10" db="EMBL/GenBank/DDBJ databases">
        <authorList>
            <person name="de Groot N.N."/>
        </authorList>
    </citation>
    <scope>NUCLEOTIDE SEQUENCE [LARGE SCALE GENOMIC DNA]</scope>
    <source>
        <strain evidence="2 3">DSM 23421</strain>
    </source>
</reference>
<keyword evidence="3" id="KW-1185">Reference proteome</keyword>
<evidence type="ECO:0000313" key="3">
    <source>
        <dbReference type="Proteomes" id="UP000199109"/>
    </source>
</evidence>
<dbReference type="EMBL" id="FNAO01000013">
    <property type="protein sequence ID" value="SDF13945.1"/>
    <property type="molecule type" value="Genomic_DNA"/>
</dbReference>
<accession>A0A1G7IMU9</accession>
<sequence length="131" mass="15331">MTPDQTATLRTKKMTLALDLTEVQQKQIQTLNLENAKTRESSMEKRKSIKENGESKKPTPEERYAMKNERLDRMIAQKAEMKDILSTEQYGKWEKMVQRRGKHRNGMKDGGNMAQWKGKHRKGMNEIHGIR</sequence>
<organism evidence="2 3">
    <name type="scientific">Pricia antarctica</name>
    <dbReference type="NCBI Taxonomy" id="641691"/>
    <lineage>
        <taxon>Bacteria</taxon>
        <taxon>Pseudomonadati</taxon>
        <taxon>Bacteroidota</taxon>
        <taxon>Flavobacteriia</taxon>
        <taxon>Flavobacteriales</taxon>
        <taxon>Flavobacteriaceae</taxon>
        <taxon>Pricia</taxon>
    </lineage>
</organism>
<feature type="region of interest" description="Disordered" evidence="1">
    <location>
        <begin position="98"/>
        <end position="131"/>
    </location>
</feature>
<dbReference type="STRING" id="641691.SAMN05421636_11314"/>
<feature type="region of interest" description="Disordered" evidence="1">
    <location>
        <begin position="31"/>
        <end position="68"/>
    </location>
</feature>
<dbReference type="OrthoDB" id="956918at2"/>